<dbReference type="Proteomes" id="UP000299102">
    <property type="component" value="Unassembled WGS sequence"/>
</dbReference>
<protein>
    <submittedName>
        <fullName evidence="2">Uncharacterized protein</fullName>
    </submittedName>
</protein>
<comment type="caution">
    <text evidence="2">The sequence shown here is derived from an EMBL/GenBank/DDBJ whole genome shotgun (WGS) entry which is preliminary data.</text>
</comment>
<name>A0A4C1XFL5_EUMVA</name>
<feature type="compositionally biased region" description="Basic and acidic residues" evidence="1">
    <location>
        <begin position="1"/>
        <end position="11"/>
    </location>
</feature>
<reference evidence="2 3" key="1">
    <citation type="journal article" date="2019" name="Commun. Biol.">
        <title>The bagworm genome reveals a unique fibroin gene that provides high tensile strength.</title>
        <authorList>
            <person name="Kono N."/>
            <person name="Nakamura H."/>
            <person name="Ohtoshi R."/>
            <person name="Tomita M."/>
            <person name="Numata K."/>
            <person name="Arakawa K."/>
        </authorList>
    </citation>
    <scope>NUCLEOTIDE SEQUENCE [LARGE SCALE GENOMIC DNA]</scope>
</reference>
<accession>A0A4C1XFL5</accession>
<keyword evidence="3" id="KW-1185">Reference proteome</keyword>
<dbReference type="AlphaFoldDB" id="A0A4C1XFL5"/>
<sequence>MENQMTDRRGPSEVGSRHKRGDGKSSLISCRIMIDSLIATDGELFTRSQRRRLMTEDVRAQYSIVGLLHAISTDLRFLYARGYHHNGA</sequence>
<feature type="region of interest" description="Disordered" evidence="1">
    <location>
        <begin position="1"/>
        <end position="24"/>
    </location>
</feature>
<evidence type="ECO:0000313" key="3">
    <source>
        <dbReference type="Proteomes" id="UP000299102"/>
    </source>
</evidence>
<organism evidence="2 3">
    <name type="scientific">Eumeta variegata</name>
    <name type="common">Bagworm moth</name>
    <name type="synonym">Eumeta japonica</name>
    <dbReference type="NCBI Taxonomy" id="151549"/>
    <lineage>
        <taxon>Eukaryota</taxon>
        <taxon>Metazoa</taxon>
        <taxon>Ecdysozoa</taxon>
        <taxon>Arthropoda</taxon>
        <taxon>Hexapoda</taxon>
        <taxon>Insecta</taxon>
        <taxon>Pterygota</taxon>
        <taxon>Neoptera</taxon>
        <taxon>Endopterygota</taxon>
        <taxon>Lepidoptera</taxon>
        <taxon>Glossata</taxon>
        <taxon>Ditrysia</taxon>
        <taxon>Tineoidea</taxon>
        <taxon>Psychidae</taxon>
        <taxon>Oiketicinae</taxon>
        <taxon>Eumeta</taxon>
    </lineage>
</organism>
<evidence type="ECO:0000256" key="1">
    <source>
        <dbReference type="SAM" id="MobiDB-lite"/>
    </source>
</evidence>
<evidence type="ECO:0000313" key="2">
    <source>
        <dbReference type="EMBL" id="GBP61047.1"/>
    </source>
</evidence>
<gene>
    <name evidence="2" type="ORF">EVAR_51179_1</name>
</gene>
<dbReference type="EMBL" id="BGZK01000802">
    <property type="protein sequence ID" value="GBP61047.1"/>
    <property type="molecule type" value="Genomic_DNA"/>
</dbReference>
<proteinExistence type="predicted"/>